<keyword evidence="1" id="KW-0456">Lyase</keyword>
<dbReference type="SMART" id="SM01130">
    <property type="entry name" value="DHDPS"/>
    <property type="match status" value="1"/>
</dbReference>
<evidence type="ECO:0000313" key="2">
    <source>
        <dbReference type="EMBL" id="KFB08194.1"/>
    </source>
</evidence>
<accession>A0A084U5F8</accession>
<dbReference type="SUPFAM" id="SSF51569">
    <property type="entry name" value="Aldolase"/>
    <property type="match status" value="1"/>
</dbReference>
<dbReference type="RefSeq" id="WP_036486868.1">
    <property type="nucleotide sequence ID" value="NZ_JMQM01000003.1"/>
</dbReference>
<dbReference type="Proteomes" id="UP000053675">
    <property type="component" value="Unassembled WGS sequence"/>
</dbReference>
<dbReference type="Gene3D" id="3.20.20.70">
    <property type="entry name" value="Aldolase class I"/>
    <property type="match status" value="1"/>
</dbReference>
<organism evidence="2 3">
    <name type="scientific">Nitratireductor basaltis</name>
    <dbReference type="NCBI Taxonomy" id="472175"/>
    <lineage>
        <taxon>Bacteria</taxon>
        <taxon>Pseudomonadati</taxon>
        <taxon>Pseudomonadota</taxon>
        <taxon>Alphaproteobacteria</taxon>
        <taxon>Hyphomicrobiales</taxon>
        <taxon>Phyllobacteriaceae</taxon>
        <taxon>Nitratireductor</taxon>
    </lineage>
</organism>
<sequence>MLTSVTTDHLSSAVMAVPPLARDAEGNFSDADNAAVIRHLEQGGVSTILYGGNALAHHWPMSRYADWLDRLVAIAAMDTWLLPSVGSDGGKLIDQAEILKEREFPAALLLPLIAPRTREGTLTALRRFHATCGVKLIIYIKTDGYMPAEDIALLHREGVVLGVKYAVPREVGENDPYLQAIIEAIGAKAIISGFGEPPAIPHMLEYGLAGFTAGCVCIAPAMSTAILEALKSGQRARAEELLEPMLPLEKLRGEINEIRVLHEAITLSGLANCGPVLPTSSSVPDEARAAIRAAALQLLKAEEAFRLSRAA</sequence>
<dbReference type="GO" id="GO:0016829">
    <property type="term" value="F:lyase activity"/>
    <property type="evidence" value="ECO:0007669"/>
    <property type="project" value="UniProtKB-KW"/>
</dbReference>
<dbReference type="AlphaFoldDB" id="A0A084U5F8"/>
<comment type="caution">
    <text evidence="2">The sequence shown here is derived from an EMBL/GenBank/DDBJ whole genome shotgun (WGS) entry which is preliminary data.</text>
</comment>
<proteinExistence type="predicted"/>
<dbReference type="CDD" id="cd00408">
    <property type="entry name" value="DHDPS-like"/>
    <property type="match status" value="1"/>
</dbReference>
<reference evidence="2 3" key="1">
    <citation type="submission" date="2014-05" db="EMBL/GenBank/DDBJ databases">
        <title>Draft Genome Sequence of Nitratireductor basaltis Strain UMTGB225, A Marine Bacterium Isolated from Green Barrel Tunicate.</title>
        <authorList>
            <person name="Gan H.Y."/>
        </authorList>
    </citation>
    <scope>NUCLEOTIDE SEQUENCE [LARGE SCALE GENOMIC DNA]</scope>
    <source>
        <strain evidence="2 3">UMTGB225</strain>
    </source>
</reference>
<dbReference type="PATRIC" id="fig|472175.3.peg.3402"/>
<gene>
    <name evidence="2" type="ORF">EL18_03404</name>
</gene>
<dbReference type="eggNOG" id="COG0329">
    <property type="taxonomic scope" value="Bacteria"/>
</dbReference>
<dbReference type="InterPro" id="IPR002220">
    <property type="entry name" value="DapA-like"/>
</dbReference>
<evidence type="ECO:0000256" key="1">
    <source>
        <dbReference type="ARBA" id="ARBA00023239"/>
    </source>
</evidence>
<dbReference type="InterPro" id="IPR013785">
    <property type="entry name" value="Aldolase_TIM"/>
</dbReference>
<protein>
    <submittedName>
        <fullName evidence="2">Dihydrodipicolinate synthetase</fullName>
    </submittedName>
</protein>
<name>A0A084U5F8_9HYPH</name>
<dbReference type="STRING" id="472175.EL18_03404"/>
<dbReference type="EMBL" id="JMQM01000003">
    <property type="protein sequence ID" value="KFB08194.1"/>
    <property type="molecule type" value="Genomic_DNA"/>
</dbReference>
<keyword evidence="3" id="KW-1185">Reference proteome</keyword>
<dbReference type="Pfam" id="PF00701">
    <property type="entry name" value="DHDPS"/>
    <property type="match status" value="1"/>
</dbReference>
<dbReference type="OrthoDB" id="9778880at2"/>
<evidence type="ECO:0000313" key="3">
    <source>
        <dbReference type="Proteomes" id="UP000053675"/>
    </source>
</evidence>